<dbReference type="KEGG" id="csyr:103256481"/>
<dbReference type="GeneID" id="103256481"/>
<organism evidence="3 4">
    <name type="scientific">Carlito syrichta</name>
    <name type="common">Philippine tarsier</name>
    <name type="synonym">Tarsius syrichta</name>
    <dbReference type="NCBI Taxonomy" id="1868482"/>
    <lineage>
        <taxon>Eukaryota</taxon>
        <taxon>Metazoa</taxon>
        <taxon>Chordata</taxon>
        <taxon>Craniata</taxon>
        <taxon>Vertebrata</taxon>
        <taxon>Euteleostomi</taxon>
        <taxon>Mammalia</taxon>
        <taxon>Eutheria</taxon>
        <taxon>Euarchontoglires</taxon>
        <taxon>Primates</taxon>
        <taxon>Haplorrhini</taxon>
        <taxon>Tarsiiformes</taxon>
        <taxon>Tarsiidae</taxon>
        <taxon>Carlito</taxon>
    </lineage>
</organism>
<sequence length="107" mass="11903">STAVLGFVPYKGDWLEVEYYVEPDSSNIKACSVKPVICKPVEEVCITSLNGRNGVLDDSIFFTLDSLKLPDGYIPQLYDVVDAVVVESILPCYTWRAVSITPVRRSK</sequence>
<dbReference type="PANTHER" id="PTHR45418">
    <property type="entry name" value="CANCER/TESTIS ANTIGEN 55"/>
    <property type="match status" value="1"/>
</dbReference>
<dbReference type="RefSeq" id="XP_008052523.2">
    <property type="nucleotide sequence ID" value="XM_008054332.2"/>
</dbReference>
<evidence type="ECO:0000313" key="4">
    <source>
        <dbReference type="RefSeq" id="XP_008052523.2"/>
    </source>
</evidence>
<evidence type="ECO:0000256" key="1">
    <source>
        <dbReference type="ARBA" id="ARBA00004496"/>
    </source>
</evidence>
<dbReference type="GO" id="GO:0005737">
    <property type="term" value="C:cytoplasm"/>
    <property type="evidence" value="ECO:0007669"/>
    <property type="project" value="UniProtKB-SubCell"/>
</dbReference>
<protein>
    <submittedName>
        <fullName evidence="4">Cancer/testis antigen 55-like</fullName>
    </submittedName>
</protein>
<evidence type="ECO:0000313" key="3">
    <source>
        <dbReference type="Proteomes" id="UP000189704"/>
    </source>
</evidence>
<name>A0A1U7T820_CARSF</name>
<accession>A0A1U7T820</accession>
<gene>
    <name evidence="4" type="primary">LOC103256481</name>
</gene>
<dbReference type="Proteomes" id="UP000189704">
    <property type="component" value="Unplaced"/>
</dbReference>
<dbReference type="PANTHER" id="PTHR45418:SF1">
    <property type="entry name" value="CANCER_TESTIS ANTIGEN 55"/>
    <property type="match status" value="1"/>
</dbReference>
<evidence type="ECO:0000256" key="2">
    <source>
        <dbReference type="ARBA" id="ARBA00022490"/>
    </source>
</evidence>
<keyword evidence="2" id="KW-0963">Cytoplasm</keyword>
<keyword evidence="3" id="KW-1185">Reference proteome</keyword>
<proteinExistence type="predicted"/>
<comment type="subcellular location">
    <subcellularLocation>
        <location evidence="1">Cytoplasm</location>
    </subcellularLocation>
</comment>
<dbReference type="OrthoDB" id="9573766at2759"/>
<reference evidence="4" key="1">
    <citation type="submission" date="2025-08" db="UniProtKB">
        <authorList>
            <consortium name="RefSeq"/>
        </authorList>
    </citation>
    <scope>IDENTIFICATION</scope>
</reference>
<dbReference type="AlphaFoldDB" id="A0A1U7T820"/>
<feature type="non-terminal residue" evidence="4">
    <location>
        <position position="1"/>
    </location>
</feature>